<keyword evidence="1" id="KW-0282">Flagellum</keyword>
<dbReference type="EMBL" id="JASNRB020000044">
    <property type="protein sequence ID" value="MFJ1472382.1"/>
    <property type="molecule type" value="Genomic_DNA"/>
</dbReference>
<dbReference type="Proteomes" id="UP001168096">
    <property type="component" value="Unassembled WGS sequence"/>
</dbReference>
<organism evidence="1 2">
    <name type="scientific">Massilia orientalis</name>
    <dbReference type="NCBI Taxonomy" id="3050128"/>
    <lineage>
        <taxon>Bacteria</taxon>
        <taxon>Pseudomonadati</taxon>
        <taxon>Pseudomonadota</taxon>
        <taxon>Betaproteobacteria</taxon>
        <taxon>Burkholderiales</taxon>
        <taxon>Oxalobacteraceae</taxon>
        <taxon>Telluria group</taxon>
        <taxon>Massilia</taxon>
    </lineage>
</organism>
<sequence>MSHTSSKSVLGVIHHVELPELEERGGSGPALLNSRTELLDSIGVDVSVVVGQTHTTVGRLMSLKQADVLKIDRAVDQVVDIVVNGNIVARGQLVVVDDSFGVQVTEVAAAVRA</sequence>
<gene>
    <name evidence="1" type="ORF">QPK29_032105</name>
</gene>
<proteinExistence type="predicted"/>
<evidence type="ECO:0000313" key="1">
    <source>
        <dbReference type="EMBL" id="MFJ1472382.1"/>
    </source>
</evidence>
<keyword evidence="1" id="KW-0966">Cell projection</keyword>
<protein>
    <submittedName>
        <fullName evidence="1">FliM/FliN family flagellar motor switch protein</fullName>
    </submittedName>
</protein>
<keyword evidence="2" id="KW-1185">Reference proteome</keyword>
<keyword evidence="1" id="KW-0969">Cilium</keyword>
<comment type="caution">
    <text evidence="1">The sequence shown here is derived from an EMBL/GenBank/DDBJ whole genome shotgun (WGS) entry which is preliminary data.</text>
</comment>
<name>A0ACC7MJV8_9BURK</name>
<reference evidence="1" key="1">
    <citation type="submission" date="2024-11" db="EMBL/GenBank/DDBJ databases">
        <title>Description of Massilia orientalis sp. nov., isolated from rhizosphere soil of Ageratina adenophora.</title>
        <authorList>
            <person name="Wang Y."/>
        </authorList>
    </citation>
    <scope>NUCLEOTIDE SEQUENCE</scope>
    <source>
        <strain evidence="1">YIM B02787</strain>
    </source>
</reference>
<accession>A0ACC7MJV8</accession>
<evidence type="ECO:0000313" key="2">
    <source>
        <dbReference type="Proteomes" id="UP001168096"/>
    </source>
</evidence>